<dbReference type="EMBL" id="QUQM01000004">
    <property type="protein sequence ID" value="KAA8647172.1"/>
    <property type="molecule type" value="Genomic_DNA"/>
</dbReference>
<sequence length="455" mass="51295">MPRTLLITLDAFGTLFHPREPIAEQYASAAVAFGLPHSLMTPGRLQPAFKAVFKAQSQSHPNYGREQVLRGEYGGPRQWWEEIIRGSLKWAMNNDSDRNTGMQTQTPSGQDGKRILQQWEMQRTLLEQQNERRLALLREKREEAQRNVKRAMINYSNGDSGIQTQTQTHGGQNGETLQEIDMQLMLLEQQNKRRMDILSCQSPISGQQQTLPPDTDTDASSNDSREDTQKMAKTKDCLWPSPSAGDAMAQGHVMPDIPDALVQHLLHRFSSREGYSLFHDVEQFFTLLGRLKEERGGYFDRIVVGVVSNSDDRVPAVLESLGLKVGKYRADEGMGLPGFEERGEDRESSNGESESEGMNDIDLVVTSYEAGEEKPGRRIFDIARRLAEQILGHDGPSEWTLVHVGDDLRKDYHAAVDAGWTGYFLPRKNTSQDLEGVKVIHSLVELIAILLEEYK</sequence>
<evidence type="ECO:0008006" key="7">
    <source>
        <dbReference type="Google" id="ProtNLM"/>
    </source>
</evidence>
<comment type="caution">
    <text evidence="4">The sequence shown here is derived from an EMBL/GenBank/DDBJ whole genome shotgun (WGS) entry which is preliminary data.</text>
</comment>
<accession>A0A4S3JSV2</accession>
<dbReference type="InterPro" id="IPR044924">
    <property type="entry name" value="HAD-SF_hydro_IA_REG-2-like_cap"/>
</dbReference>
<organism evidence="4 5">
    <name type="scientific">Aspergillus tanneri</name>
    <dbReference type="NCBI Taxonomy" id="1220188"/>
    <lineage>
        <taxon>Eukaryota</taxon>
        <taxon>Fungi</taxon>
        <taxon>Dikarya</taxon>
        <taxon>Ascomycota</taxon>
        <taxon>Pezizomycotina</taxon>
        <taxon>Eurotiomycetes</taxon>
        <taxon>Eurotiomycetidae</taxon>
        <taxon>Eurotiales</taxon>
        <taxon>Aspergillaceae</taxon>
        <taxon>Aspergillus</taxon>
        <taxon>Aspergillus subgen. Circumdati</taxon>
    </lineage>
</organism>
<evidence type="ECO:0000313" key="5">
    <source>
        <dbReference type="Proteomes" id="UP000308092"/>
    </source>
</evidence>
<feature type="compositionally biased region" description="Basic and acidic residues" evidence="2">
    <location>
        <begin position="339"/>
        <end position="349"/>
    </location>
</feature>
<dbReference type="InterPro" id="IPR051828">
    <property type="entry name" value="HAD-like_hydrolase_domain"/>
</dbReference>
<protein>
    <recommendedName>
        <fullName evidence="7">Haloacid dehalogenase-like hydrolase domain-containing protein 3</fullName>
    </recommendedName>
</protein>
<dbReference type="Proteomes" id="UP000324241">
    <property type="component" value="Unassembled WGS sequence"/>
</dbReference>
<evidence type="ECO:0000313" key="6">
    <source>
        <dbReference type="Proteomes" id="UP000324241"/>
    </source>
</evidence>
<feature type="coiled-coil region" evidence="1">
    <location>
        <begin position="126"/>
        <end position="154"/>
    </location>
</feature>
<dbReference type="GO" id="GO:0005634">
    <property type="term" value="C:nucleus"/>
    <property type="evidence" value="ECO:0007669"/>
    <property type="project" value="TreeGrafter"/>
</dbReference>
<evidence type="ECO:0000313" key="3">
    <source>
        <dbReference type="EMBL" id="KAA8647172.1"/>
    </source>
</evidence>
<keyword evidence="1" id="KW-0175">Coiled coil</keyword>
<dbReference type="VEuPathDB" id="FungiDB:EYZ11_003866"/>
<evidence type="ECO:0000256" key="2">
    <source>
        <dbReference type="SAM" id="MobiDB-lite"/>
    </source>
</evidence>
<feature type="region of interest" description="Disordered" evidence="2">
    <location>
        <begin position="334"/>
        <end position="358"/>
    </location>
</feature>
<dbReference type="PANTHER" id="PTHR46191:SF2">
    <property type="entry name" value="HALOACID DEHALOGENASE-LIKE HYDROLASE DOMAIN-CONTAINING PROTEIN 3"/>
    <property type="match status" value="1"/>
</dbReference>
<name>A0A4S3JSV2_9EURO</name>
<dbReference type="Proteomes" id="UP000308092">
    <property type="component" value="Unassembled WGS sequence"/>
</dbReference>
<dbReference type="RefSeq" id="XP_033426533.1">
    <property type="nucleotide sequence ID" value="XM_033570501.1"/>
</dbReference>
<dbReference type="OrthoDB" id="444127at2759"/>
<dbReference type="SUPFAM" id="SSF56784">
    <property type="entry name" value="HAD-like"/>
    <property type="match status" value="1"/>
</dbReference>
<feature type="compositionally biased region" description="Polar residues" evidence="2">
    <location>
        <begin position="203"/>
        <end position="222"/>
    </location>
</feature>
<feature type="compositionally biased region" description="Basic and acidic residues" evidence="2">
    <location>
        <begin position="223"/>
        <end position="236"/>
    </location>
</feature>
<dbReference type="EMBL" id="SOSA01000104">
    <property type="protein sequence ID" value="THC96661.1"/>
    <property type="molecule type" value="Genomic_DNA"/>
</dbReference>
<dbReference type="STRING" id="1220188.A0A4S3JSV2"/>
<proteinExistence type="predicted"/>
<keyword evidence="5" id="KW-1185">Reference proteome</keyword>
<feature type="region of interest" description="Disordered" evidence="2">
    <location>
        <begin position="203"/>
        <end position="241"/>
    </location>
</feature>
<gene>
    <name evidence="3" type="ORF">ATNIH1004_005862</name>
    <name evidence="4" type="ORF">EYZ11_003866</name>
</gene>
<dbReference type="Gene3D" id="3.40.50.1000">
    <property type="entry name" value="HAD superfamily/HAD-like"/>
    <property type="match status" value="1"/>
</dbReference>
<reference evidence="3 6" key="2">
    <citation type="submission" date="2019-08" db="EMBL/GenBank/DDBJ databases">
        <title>The genome sequence of a newly discovered highly antifungal drug resistant Aspergillus species, Aspergillus tanneri NIH 1004.</title>
        <authorList>
            <person name="Mounaud S."/>
            <person name="Singh I."/>
            <person name="Joardar V."/>
            <person name="Pakala S."/>
            <person name="Pakala S."/>
            <person name="Venepally P."/>
            <person name="Chung J.K."/>
            <person name="Losada L."/>
            <person name="Nierman W.C."/>
        </authorList>
    </citation>
    <scope>NUCLEOTIDE SEQUENCE [LARGE SCALE GENOMIC DNA]</scope>
    <source>
        <strain evidence="3 6">NIH1004</strain>
    </source>
</reference>
<evidence type="ECO:0000313" key="4">
    <source>
        <dbReference type="EMBL" id="THC96661.1"/>
    </source>
</evidence>
<dbReference type="AlphaFoldDB" id="A0A4S3JSV2"/>
<dbReference type="GeneID" id="54328564"/>
<evidence type="ECO:0000256" key="1">
    <source>
        <dbReference type="SAM" id="Coils"/>
    </source>
</evidence>
<dbReference type="InterPro" id="IPR023214">
    <property type="entry name" value="HAD_sf"/>
</dbReference>
<dbReference type="InterPro" id="IPR036412">
    <property type="entry name" value="HAD-like_sf"/>
</dbReference>
<reference evidence="4 5" key="1">
    <citation type="submission" date="2019-03" db="EMBL/GenBank/DDBJ databases">
        <title>The genome sequence of a newly discovered highly antifungal drug resistant Aspergillus species, Aspergillus tanneri NIH 1004.</title>
        <authorList>
            <person name="Mounaud S."/>
            <person name="Singh I."/>
            <person name="Joardar V."/>
            <person name="Pakala S."/>
            <person name="Pakala S."/>
            <person name="Venepally P."/>
            <person name="Hoover J."/>
            <person name="Nierman W."/>
            <person name="Chung J."/>
            <person name="Losada L."/>
        </authorList>
    </citation>
    <scope>NUCLEOTIDE SEQUENCE [LARGE SCALE GENOMIC DNA]</scope>
    <source>
        <strain evidence="4 5">NIH1004</strain>
    </source>
</reference>
<dbReference type="Gene3D" id="1.10.150.720">
    <property type="entry name" value="Haloacid dehalogenase-like hydrolase"/>
    <property type="match status" value="1"/>
</dbReference>
<dbReference type="PANTHER" id="PTHR46191">
    <property type="match status" value="1"/>
</dbReference>